<dbReference type="EMBL" id="CAJHNJ030000003">
    <property type="protein sequence ID" value="CAG9092824.1"/>
    <property type="molecule type" value="Genomic_DNA"/>
</dbReference>
<evidence type="ECO:0000313" key="1">
    <source>
        <dbReference type="EMBL" id="CAG9092824.1"/>
    </source>
</evidence>
<protein>
    <submittedName>
        <fullName evidence="1">(diamondback moth) hypothetical protein</fullName>
    </submittedName>
</protein>
<reference evidence="1" key="1">
    <citation type="submission" date="2020-11" db="EMBL/GenBank/DDBJ databases">
        <authorList>
            <person name="Whiteford S."/>
        </authorList>
    </citation>
    <scope>NUCLEOTIDE SEQUENCE</scope>
</reference>
<evidence type="ECO:0000313" key="2">
    <source>
        <dbReference type="Proteomes" id="UP000653454"/>
    </source>
</evidence>
<dbReference type="AlphaFoldDB" id="A0A8S4D674"/>
<organism evidence="1 2">
    <name type="scientific">Plutella xylostella</name>
    <name type="common">Diamondback moth</name>
    <name type="synonym">Plutella maculipennis</name>
    <dbReference type="NCBI Taxonomy" id="51655"/>
    <lineage>
        <taxon>Eukaryota</taxon>
        <taxon>Metazoa</taxon>
        <taxon>Ecdysozoa</taxon>
        <taxon>Arthropoda</taxon>
        <taxon>Hexapoda</taxon>
        <taxon>Insecta</taxon>
        <taxon>Pterygota</taxon>
        <taxon>Neoptera</taxon>
        <taxon>Endopterygota</taxon>
        <taxon>Lepidoptera</taxon>
        <taxon>Glossata</taxon>
        <taxon>Ditrysia</taxon>
        <taxon>Yponomeutoidea</taxon>
        <taxon>Plutellidae</taxon>
        <taxon>Plutella</taxon>
    </lineage>
</organism>
<comment type="caution">
    <text evidence="1">The sequence shown here is derived from an EMBL/GenBank/DDBJ whole genome shotgun (WGS) entry which is preliminary data.</text>
</comment>
<gene>
    <name evidence="1" type="ORF">PLXY2_LOCUS1125</name>
</gene>
<name>A0A8S4D674_PLUXY</name>
<dbReference type="Proteomes" id="UP000653454">
    <property type="component" value="Unassembled WGS sequence"/>
</dbReference>
<accession>A0A8S4D674</accession>
<sequence>MWLKAGVCSEVANGALAAVRRLFIGGSPRAPCILRSRLCGAPPRLAHAGRSCGSGVRLSYFFGNTAAAPGPCLYNEKITWVKMTMQHRHVEVPSECDDKTTKWILINRQPG</sequence>
<keyword evidence="2" id="KW-1185">Reference proteome</keyword>
<proteinExistence type="predicted"/>